<dbReference type="FunFam" id="3.40.50.300:FF:000127">
    <property type="entry name" value="Ribose import ATP-binding protein RbsA"/>
    <property type="match status" value="1"/>
</dbReference>
<dbReference type="PANTHER" id="PTHR43790:SF3">
    <property type="entry name" value="D-ALLOSE IMPORT ATP-BINDING PROTEIN ALSA-RELATED"/>
    <property type="match status" value="1"/>
</dbReference>
<dbReference type="InterPro" id="IPR017871">
    <property type="entry name" value="ABC_transporter-like_CS"/>
</dbReference>
<dbReference type="InterPro" id="IPR003439">
    <property type="entry name" value="ABC_transporter-like_ATP-bd"/>
</dbReference>
<keyword evidence="6" id="KW-0677">Repeat</keyword>
<evidence type="ECO:0000313" key="13">
    <source>
        <dbReference type="Proteomes" id="UP000622687"/>
    </source>
</evidence>
<feature type="domain" description="ABC transporter" evidence="11">
    <location>
        <begin position="5"/>
        <end position="240"/>
    </location>
</feature>
<sequence>MDVLMKAESICKTFPGVKALNNVNFELRKGEVHALLGENGAGKSTLMKILSGVYQKDSGTIFLNGKEVNVASTRIAQDMGISIIHQELNLCPHLTVAQNIFIGREFSKRGIINEKKQKEEAKKILDRLHVDIDPNEKVNKLPVSKQQMVEIAKALSTKARVIIMDEPSSALTEKEIEDLFSIIKELKNQGTGIVYISHRLEELEEIVDRVTVLRDGEYIQTLNFKDTDLEALIGLMVGRKLDEKYPKLVMKRGEKILEIKGFNKGKRVKNVFFHLYKGEILGFAGLMGAGRTDLARAIFGADKIDSGEIYLNGKKLNIKSPADAIANGLAYIPEDRKHEGLSLSMNVAFNLTLSNIDSIASPAGIIERSKEKQISNKIVSDLKIKTPSLEQIVKNLSGGNQQKVVVGKWLTRNPKVFIFDEPTRGIDVGAKIEIYNILNQLKKSGIGVIMISSELSEILGICDRVLVMCEGEIKAELNCENTNQEEIMHYATLYTSSEKEEANGKSK</sequence>
<dbReference type="PROSITE" id="PS00211">
    <property type="entry name" value="ABC_TRANSPORTER_1"/>
    <property type="match status" value="1"/>
</dbReference>
<evidence type="ECO:0000256" key="10">
    <source>
        <dbReference type="ARBA" id="ARBA00023136"/>
    </source>
</evidence>
<evidence type="ECO:0000259" key="11">
    <source>
        <dbReference type="PROSITE" id="PS50893"/>
    </source>
</evidence>
<keyword evidence="3" id="KW-0813">Transport</keyword>
<dbReference type="FunFam" id="3.40.50.300:FF:000126">
    <property type="entry name" value="Galactose/methyl galactoside import ATP-binding protein MglA"/>
    <property type="match status" value="1"/>
</dbReference>
<evidence type="ECO:0000256" key="1">
    <source>
        <dbReference type="ARBA" id="ARBA00004202"/>
    </source>
</evidence>
<dbReference type="AlphaFoldDB" id="A0A934I340"/>
<dbReference type="InterPro" id="IPR050107">
    <property type="entry name" value="ABC_carbohydrate_import_ATPase"/>
</dbReference>
<dbReference type="GO" id="GO:0015749">
    <property type="term" value="P:monosaccharide transmembrane transport"/>
    <property type="evidence" value="ECO:0007669"/>
    <property type="project" value="UniProtKB-ARBA"/>
</dbReference>
<dbReference type="Gene3D" id="3.40.50.300">
    <property type="entry name" value="P-loop containing nucleotide triphosphate hydrolases"/>
    <property type="match status" value="2"/>
</dbReference>
<evidence type="ECO:0000256" key="5">
    <source>
        <dbReference type="ARBA" id="ARBA00022597"/>
    </source>
</evidence>
<keyword evidence="9" id="KW-1278">Translocase</keyword>
<evidence type="ECO:0000256" key="4">
    <source>
        <dbReference type="ARBA" id="ARBA00022475"/>
    </source>
</evidence>
<dbReference type="PROSITE" id="PS50893">
    <property type="entry name" value="ABC_TRANSPORTER_2"/>
    <property type="match status" value="2"/>
</dbReference>
<evidence type="ECO:0000256" key="3">
    <source>
        <dbReference type="ARBA" id="ARBA00022448"/>
    </source>
</evidence>
<keyword evidence="8 12" id="KW-0067">ATP-binding</keyword>
<dbReference type="Proteomes" id="UP000622687">
    <property type="component" value="Unassembled WGS sequence"/>
</dbReference>
<dbReference type="Pfam" id="PF00005">
    <property type="entry name" value="ABC_tran"/>
    <property type="match status" value="2"/>
</dbReference>
<evidence type="ECO:0000256" key="6">
    <source>
        <dbReference type="ARBA" id="ARBA00022737"/>
    </source>
</evidence>
<keyword evidence="4" id="KW-1003">Cell membrane</keyword>
<evidence type="ECO:0000256" key="7">
    <source>
        <dbReference type="ARBA" id="ARBA00022741"/>
    </source>
</evidence>
<protein>
    <submittedName>
        <fullName evidence="12">Sugar ABC transporter ATP-binding protein</fullName>
    </submittedName>
</protein>
<proteinExistence type="predicted"/>
<gene>
    <name evidence="12" type="ORF">I6U51_20915</name>
</gene>
<dbReference type="GO" id="GO:0016887">
    <property type="term" value="F:ATP hydrolysis activity"/>
    <property type="evidence" value="ECO:0007669"/>
    <property type="project" value="InterPro"/>
</dbReference>
<dbReference type="PANTHER" id="PTHR43790">
    <property type="entry name" value="CARBOHYDRATE TRANSPORT ATP-BINDING PROTEIN MG119-RELATED"/>
    <property type="match status" value="1"/>
</dbReference>
<dbReference type="GO" id="GO:0005524">
    <property type="term" value="F:ATP binding"/>
    <property type="evidence" value="ECO:0007669"/>
    <property type="project" value="UniProtKB-KW"/>
</dbReference>
<keyword evidence="13" id="KW-1185">Reference proteome</keyword>
<keyword evidence="5" id="KW-0762">Sugar transport</keyword>
<dbReference type="SMART" id="SM00382">
    <property type="entry name" value="AAA"/>
    <property type="match status" value="2"/>
</dbReference>
<evidence type="ECO:0000256" key="9">
    <source>
        <dbReference type="ARBA" id="ARBA00022967"/>
    </source>
</evidence>
<feature type="domain" description="ABC transporter" evidence="11">
    <location>
        <begin position="251"/>
        <end position="495"/>
    </location>
</feature>
<dbReference type="EMBL" id="JAEEGB010000038">
    <property type="protein sequence ID" value="MBI6875140.1"/>
    <property type="molecule type" value="Genomic_DNA"/>
</dbReference>
<dbReference type="SUPFAM" id="SSF52540">
    <property type="entry name" value="P-loop containing nucleoside triphosphate hydrolases"/>
    <property type="match status" value="2"/>
</dbReference>
<comment type="caution">
    <text evidence="12">The sequence shown here is derived from an EMBL/GenBank/DDBJ whole genome shotgun (WGS) entry which is preliminary data.</text>
</comment>
<accession>A0A934I340</accession>
<dbReference type="CDD" id="cd03216">
    <property type="entry name" value="ABC_Carb_Monos_I"/>
    <property type="match status" value="1"/>
</dbReference>
<keyword evidence="7" id="KW-0547">Nucleotide-binding</keyword>
<reference evidence="12" key="1">
    <citation type="submission" date="2020-12" db="EMBL/GenBank/DDBJ databases">
        <title>Clostridium thailandense sp. nov., a novel acetogenic bacterium isolated from peat land soil in Thailand.</title>
        <authorList>
            <person name="Chaikitkaew S."/>
            <person name="Birkeland N.K."/>
        </authorList>
    </citation>
    <scope>NUCLEOTIDE SEQUENCE</scope>
    <source>
        <strain evidence="12">DSM 17425</strain>
    </source>
</reference>
<dbReference type="InterPro" id="IPR003593">
    <property type="entry name" value="AAA+_ATPase"/>
</dbReference>
<dbReference type="RefSeq" id="WP_211144495.1">
    <property type="nucleotide sequence ID" value="NZ_JAEEGB010000038.1"/>
</dbReference>
<comment type="subcellular location">
    <subcellularLocation>
        <location evidence="2">Cell inner membrane</location>
    </subcellularLocation>
    <subcellularLocation>
        <location evidence="1">Cell membrane</location>
        <topology evidence="1">Peripheral membrane protein</topology>
    </subcellularLocation>
</comment>
<dbReference type="CDD" id="cd03215">
    <property type="entry name" value="ABC_Carb_Monos_II"/>
    <property type="match status" value="1"/>
</dbReference>
<organism evidence="12 13">
    <name type="scientific">Clostridium aciditolerans</name>
    <dbReference type="NCBI Taxonomy" id="339861"/>
    <lineage>
        <taxon>Bacteria</taxon>
        <taxon>Bacillati</taxon>
        <taxon>Bacillota</taxon>
        <taxon>Clostridia</taxon>
        <taxon>Eubacteriales</taxon>
        <taxon>Clostridiaceae</taxon>
        <taxon>Clostridium</taxon>
    </lineage>
</organism>
<evidence type="ECO:0000256" key="8">
    <source>
        <dbReference type="ARBA" id="ARBA00022840"/>
    </source>
</evidence>
<evidence type="ECO:0000256" key="2">
    <source>
        <dbReference type="ARBA" id="ARBA00004533"/>
    </source>
</evidence>
<dbReference type="GO" id="GO:0005886">
    <property type="term" value="C:plasma membrane"/>
    <property type="evidence" value="ECO:0007669"/>
    <property type="project" value="UniProtKB-SubCell"/>
</dbReference>
<dbReference type="InterPro" id="IPR027417">
    <property type="entry name" value="P-loop_NTPase"/>
</dbReference>
<evidence type="ECO:0000313" key="12">
    <source>
        <dbReference type="EMBL" id="MBI6875140.1"/>
    </source>
</evidence>
<keyword evidence="10" id="KW-0472">Membrane</keyword>
<name>A0A934I340_9CLOT</name>